<keyword evidence="2" id="KW-0464">Manganese</keyword>
<evidence type="ECO:0000256" key="2">
    <source>
        <dbReference type="PIRSR" id="PIRSR005962-1"/>
    </source>
</evidence>
<evidence type="ECO:0000313" key="4">
    <source>
        <dbReference type="EMBL" id="RLV59683.1"/>
    </source>
</evidence>
<keyword evidence="1 4" id="KW-0378">Hydrolase</keyword>
<feature type="binding site" evidence="2">
    <location>
        <position position="122"/>
    </location>
    <ligand>
        <name>Mn(2+)</name>
        <dbReference type="ChEBI" id="CHEBI:29035"/>
        <label>2</label>
    </ligand>
</feature>
<dbReference type="PANTHER" id="PTHR11014:SF63">
    <property type="entry name" value="METALLOPEPTIDASE, PUTATIVE (AFU_ORTHOLOGUE AFUA_6G09600)-RELATED"/>
    <property type="match status" value="1"/>
</dbReference>
<dbReference type="PIRSF" id="PIRSF005962">
    <property type="entry name" value="Pept_M20D_amidohydro"/>
    <property type="match status" value="1"/>
</dbReference>
<feature type="binding site" evidence="2">
    <location>
        <position position="183"/>
    </location>
    <ligand>
        <name>Mn(2+)</name>
        <dbReference type="ChEBI" id="CHEBI:29035"/>
        <label>2</label>
    </ligand>
</feature>
<dbReference type="InterPro" id="IPR002933">
    <property type="entry name" value="Peptidase_M20"/>
</dbReference>
<feature type="binding site" evidence="2">
    <location>
        <position position="120"/>
    </location>
    <ligand>
        <name>Mn(2+)</name>
        <dbReference type="ChEBI" id="CHEBI:29035"/>
        <label>2</label>
    </ligand>
</feature>
<feature type="binding site" evidence="2">
    <location>
        <position position="156"/>
    </location>
    <ligand>
        <name>Mn(2+)</name>
        <dbReference type="ChEBI" id="CHEBI:29035"/>
        <label>2</label>
    </ligand>
</feature>
<sequence length="429" mass="46158">MTVNKIAAEPYAEEGKTMNELMPKLETMYLHLHKNPELSFHENQTSQLMSQTLNKLGFEVTDHYGGYGVVAVFKNGKGPTVMIRTDMDALPVTEQTGLPYASTVTSTNEQGEKVGVMHACGHDLHMTSFIGTATMLMNKKDQWRGTLIMIAQPAEEYGAGAKAMLKAGLYKDFPIPDHIIGLHDHAGLPAGKVAIAPDYIMANVDSVDITVKGISGHGAYPSKTVDPVVLASRIVLALQTISSREISPLDPTVVTVGVINGGTKRNIIGNKVLLQLTVRSYKPDVREKLLSAIKRISIGIAKSVGLSDDLLPDVKVLTTETADAVFNDPSQTAKVKSFIEAAIGKGNVVHAEQSMVGEDVSQYALTKEQVPLTFFWLGAVNPKKYAESVKNGTELPSLHSSKFAPDYPLAIKTGVEAMTASAIGLFNSP</sequence>
<feature type="binding site" evidence="2">
    <location>
        <position position="399"/>
    </location>
    <ligand>
        <name>Mn(2+)</name>
        <dbReference type="ChEBI" id="CHEBI:29035"/>
        <label>2</label>
    </ligand>
</feature>
<dbReference type="Proteomes" id="UP000281474">
    <property type="component" value="Unassembled WGS sequence"/>
</dbReference>
<name>A0A3L8PYN5_9GAMM</name>
<dbReference type="AlphaFoldDB" id="A0A3L8PYN5"/>
<keyword evidence="5" id="KW-1185">Reference proteome</keyword>
<comment type="caution">
    <text evidence="4">The sequence shown here is derived from an EMBL/GenBank/DDBJ whole genome shotgun (WGS) entry which is preliminary data.</text>
</comment>
<dbReference type="SUPFAM" id="SSF55031">
    <property type="entry name" value="Bacterial exopeptidase dimerisation domain"/>
    <property type="match status" value="1"/>
</dbReference>
<dbReference type="Pfam" id="PF07687">
    <property type="entry name" value="M20_dimer"/>
    <property type="match status" value="1"/>
</dbReference>
<accession>A0A3L8PYN5</accession>
<dbReference type="NCBIfam" id="TIGR01891">
    <property type="entry name" value="amidohydrolases"/>
    <property type="match status" value="1"/>
</dbReference>
<dbReference type="OrthoDB" id="9777385at2"/>
<dbReference type="Pfam" id="PF01546">
    <property type="entry name" value="Peptidase_M20"/>
    <property type="match status" value="1"/>
</dbReference>
<dbReference type="InterPro" id="IPR011650">
    <property type="entry name" value="Peptidase_M20_dimer"/>
</dbReference>
<dbReference type="SUPFAM" id="SSF53187">
    <property type="entry name" value="Zn-dependent exopeptidases"/>
    <property type="match status" value="1"/>
</dbReference>
<dbReference type="EMBL" id="QZEI01000029">
    <property type="protein sequence ID" value="RLV59683.1"/>
    <property type="molecule type" value="Genomic_DNA"/>
</dbReference>
<dbReference type="Gene3D" id="3.40.630.10">
    <property type="entry name" value="Zn peptidases"/>
    <property type="match status" value="1"/>
</dbReference>
<dbReference type="GO" id="GO:0050118">
    <property type="term" value="F:N-acetyldiaminopimelate deacetylase activity"/>
    <property type="evidence" value="ECO:0007669"/>
    <property type="project" value="UniProtKB-ARBA"/>
</dbReference>
<keyword evidence="2" id="KW-0479">Metal-binding</keyword>
<reference evidence="4 5" key="1">
    <citation type="submission" date="2018-09" db="EMBL/GenBank/DDBJ databases">
        <title>Phylogeny of the Shewanellaceae, and recommendation for two new genera, Pseudoshewanella and Parashewanella.</title>
        <authorList>
            <person name="Wang G."/>
        </authorList>
    </citation>
    <scope>NUCLEOTIDE SEQUENCE [LARGE SCALE GENOMIC DNA]</scope>
    <source>
        <strain evidence="4 5">C51</strain>
    </source>
</reference>
<feature type="domain" description="Peptidase M20 dimerisation" evidence="3">
    <location>
        <begin position="205"/>
        <end position="296"/>
    </location>
</feature>
<protein>
    <submittedName>
        <fullName evidence="4">Amidohydrolase</fullName>
    </submittedName>
</protein>
<comment type="cofactor">
    <cofactor evidence="2">
        <name>Mn(2+)</name>
        <dbReference type="ChEBI" id="CHEBI:29035"/>
    </cofactor>
    <text evidence="2">The Mn(2+) ion enhances activity.</text>
</comment>
<dbReference type="InterPro" id="IPR017439">
    <property type="entry name" value="Amidohydrolase"/>
</dbReference>
<organism evidence="4 5">
    <name type="scientific">Parashewanella curva</name>
    <dbReference type="NCBI Taxonomy" id="2338552"/>
    <lineage>
        <taxon>Bacteria</taxon>
        <taxon>Pseudomonadati</taxon>
        <taxon>Pseudomonadota</taxon>
        <taxon>Gammaproteobacteria</taxon>
        <taxon>Alteromonadales</taxon>
        <taxon>Shewanellaceae</taxon>
        <taxon>Parashewanella</taxon>
    </lineage>
</organism>
<dbReference type="Gene3D" id="3.30.70.360">
    <property type="match status" value="1"/>
</dbReference>
<evidence type="ECO:0000259" key="3">
    <source>
        <dbReference type="Pfam" id="PF07687"/>
    </source>
</evidence>
<dbReference type="PANTHER" id="PTHR11014">
    <property type="entry name" value="PEPTIDASE M20 FAMILY MEMBER"/>
    <property type="match status" value="1"/>
</dbReference>
<dbReference type="GO" id="GO:0019877">
    <property type="term" value="P:diaminopimelate biosynthetic process"/>
    <property type="evidence" value="ECO:0007669"/>
    <property type="project" value="UniProtKB-ARBA"/>
</dbReference>
<proteinExistence type="predicted"/>
<evidence type="ECO:0000313" key="5">
    <source>
        <dbReference type="Proteomes" id="UP000281474"/>
    </source>
</evidence>
<dbReference type="FunFam" id="3.30.70.360:FF:000001">
    <property type="entry name" value="N-acetyldiaminopimelate deacetylase"/>
    <property type="match status" value="1"/>
</dbReference>
<dbReference type="GO" id="GO:0046872">
    <property type="term" value="F:metal ion binding"/>
    <property type="evidence" value="ECO:0007669"/>
    <property type="project" value="UniProtKB-KW"/>
</dbReference>
<dbReference type="InterPro" id="IPR036264">
    <property type="entry name" value="Bact_exopeptidase_dim_dom"/>
</dbReference>
<gene>
    <name evidence="4" type="ORF">D5018_11065</name>
</gene>
<evidence type="ECO:0000256" key="1">
    <source>
        <dbReference type="ARBA" id="ARBA00022801"/>
    </source>
</evidence>